<proteinExistence type="predicted"/>
<protein>
    <submittedName>
        <fullName evidence="12">6-cysteine protein P41, putative</fullName>
    </submittedName>
</protein>
<dbReference type="VEuPathDB" id="PlasmoDB:PCHAS_1003500"/>
<dbReference type="KEGG" id="pcb:PCHAS_1003500"/>
<dbReference type="GO" id="GO:0005886">
    <property type="term" value="C:plasma membrane"/>
    <property type="evidence" value="ECO:0007669"/>
    <property type="project" value="UniProtKB-SubCell"/>
</dbReference>
<name>A0A4V0K0B2_PLACU</name>
<keyword evidence="3" id="KW-1003">Cell membrane</keyword>
<evidence type="ECO:0000256" key="7">
    <source>
        <dbReference type="ARBA" id="ARBA00023157"/>
    </source>
</evidence>
<evidence type="ECO:0000256" key="8">
    <source>
        <dbReference type="ARBA" id="ARBA00023180"/>
    </source>
</evidence>
<dbReference type="AlphaFoldDB" id="A0A4V0K0B2"/>
<evidence type="ECO:0000256" key="6">
    <source>
        <dbReference type="ARBA" id="ARBA00023136"/>
    </source>
</evidence>
<evidence type="ECO:0000259" key="11">
    <source>
        <dbReference type="PROSITE" id="PS51701"/>
    </source>
</evidence>
<dbReference type="SMART" id="SM00970">
    <property type="entry name" value="s48_45"/>
    <property type="match status" value="2"/>
</dbReference>
<organism evidence="12 13">
    <name type="scientific">Plasmodium chabaudi chabaudi</name>
    <dbReference type="NCBI Taxonomy" id="31271"/>
    <lineage>
        <taxon>Eukaryota</taxon>
        <taxon>Sar</taxon>
        <taxon>Alveolata</taxon>
        <taxon>Apicomplexa</taxon>
        <taxon>Aconoidasida</taxon>
        <taxon>Haemosporida</taxon>
        <taxon>Plasmodiidae</taxon>
        <taxon>Plasmodium</taxon>
        <taxon>Plasmodium (Vinckeia)</taxon>
    </lineage>
</organism>
<evidence type="ECO:0000256" key="10">
    <source>
        <dbReference type="SAM" id="SignalP"/>
    </source>
</evidence>
<feature type="region of interest" description="Disordered" evidence="9">
    <location>
        <begin position="230"/>
        <end position="256"/>
    </location>
</feature>
<dbReference type="InterPro" id="IPR051444">
    <property type="entry name" value="Parasite_Repro/Invasion_Surf"/>
</dbReference>
<evidence type="ECO:0000313" key="12">
    <source>
        <dbReference type="EMBL" id="VTZ66371.1"/>
    </source>
</evidence>
<gene>
    <name evidence="12" type="ORF">PCHAS_1003500</name>
</gene>
<keyword evidence="4 10" id="KW-0732">Signal</keyword>
<dbReference type="OrthoDB" id="392647at2759"/>
<dbReference type="PANTHER" id="PTHR38796:SF1">
    <property type="entry name" value="ANCHORED PROTEIN, PUTATIVE (AFU_ORTHOLOGUE AFUA_4G09600)-RELATED"/>
    <property type="match status" value="1"/>
</dbReference>
<comment type="subcellular location">
    <subcellularLocation>
        <location evidence="1">Cell membrane</location>
    </subcellularLocation>
    <subcellularLocation>
        <location evidence="2">Cell surface</location>
    </subcellularLocation>
</comment>
<evidence type="ECO:0000256" key="5">
    <source>
        <dbReference type="ARBA" id="ARBA00022737"/>
    </source>
</evidence>
<accession>A0A4V0K0B2</accession>
<feature type="region of interest" description="Disordered" evidence="9">
    <location>
        <begin position="181"/>
        <end position="210"/>
    </location>
</feature>
<evidence type="ECO:0000256" key="9">
    <source>
        <dbReference type="SAM" id="MobiDB-lite"/>
    </source>
</evidence>
<keyword evidence="7" id="KW-1015">Disulfide bond</keyword>
<dbReference type="PANTHER" id="PTHR38796">
    <property type="match status" value="1"/>
</dbReference>
<dbReference type="Pfam" id="PF07422">
    <property type="entry name" value="s48_45"/>
    <property type="match status" value="2"/>
</dbReference>
<feature type="domain" description="6-Cys" evidence="11">
    <location>
        <begin position="21"/>
        <end position="138"/>
    </location>
</feature>
<feature type="signal peptide" evidence="10">
    <location>
        <begin position="1"/>
        <end position="20"/>
    </location>
</feature>
<dbReference type="EMBL" id="LK022887">
    <property type="protein sequence ID" value="VTZ66371.1"/>
    <property type="molecule type" value="Genomic_DNA"/>
</dbReference>
<dbReference type="RefSeq" id="XP_734201.2">
    <property type="nucleotide sequence ID" value="XM_729108.2"/>
</dbReference>
<feature type="chain" id="PRO_5020568108" evidence="10">
    <location>
        <begin position="21"/>
        <end position="417"/>
    </location>
</feature>
<feature type="compositionally biased region" description="Basic and acidic residues" evidence="9">
    <location>
        <begin position="232"/>
        <end position="256"/>
    </location>
</feature>
<dbReference type="InterPro" id="IPR038160">
    <property type="entry name" value="6_CYS_dom_sf"/>
</dbReference>
<dbReference type="GO" id="GO:0009986">
    <property type="term" value="C:cell surface"/>
    <property type="evidence" value="ECO:0007669"/>
    <property type="project" value="UniProtKB-SubCell"/>
</dbReference>
<keyword evidence="6" id="KW-0472">Membrane</keyword>
<dbReference type="Gene3D" id="2.60.40.2860">
    <property type="match status" value="2"/>
</dbReference>
<dbReference type="InterPro" id="IPR010884">
    <property type="entry name" value="6_CYS_dom"/>
</dbReference>
<sequence length="417" mass="47156">MKGLLIYTFIFLLKQLIVRSEEYVCDFRAKNYLHDNKDMSYCTINAKPFDKITYICPNKIGAQCFHNVNTSNNIETHLESSQIHINYLLYGSTIYKDTLIVPPTVPKSVTFYCFCQLETDVPEKSLKPPKFEGVGNHNGNITLGESVNLDNPMSKALYKQNKYKNLMEEGDRENGDETIIEMEPETEPEPEPKAEEEEETEEKAKAKENKPKPKIIKVIYKTIKGNTVTKKTKTEAVEQKTEEPKEEAEATKEEPAPAKVEPVKKIKYGVMKVTVQKASNVIKGCDFGSKSTQYFTNPLANSKDANTKLCQINAKPGEIVGFKCIQETHGYVEPTGCFDNVYVNNYNTSLNTIIPGYTSYASKTGSTTAFYLKLPHLINKAYTFECKCRSSDYSTDSYIFQVNVESGESDLIKKSFN</sequence>
<keyword evidence="5" id="KW-0677">Repeat</keyword>
<dbReference type="PROSITE" id="PS51701">
    <property type="entry name" value="6_CYS"/>
    <property type="match status" value="2"/>
</dbReference>
<evidence type="ECO:0000256" key="2">
    <source>
        <dbReference type="ARBA" id="ARBA00004241"/>
    </source>
</evidence>
<keyword evidence="8" id="KW-0325">Glycoprotein</keyword>
<dbReference type="Proteomes" id="UP000071118">
    <property type="component" value="Chromosome 10"/>
</dbReference>
<evidence type="ECO:0000313" key="13">
    <source>
        <dbReference type="Proteomes" id="UP000071118"/>
    </source>
</evidence>
<evidence type="ECO:0000256" key="3">
    <source>
        <dbReference type="ARBA" id="ARBA00022475"/>
    </source>
</evidence>
<evidence type="ECO:0000256" key="1">
    <source>
        <dbReference type="ARBA" id="ARBA00004236"/>
    </source>
</evidence>
<reference evidence="12 13" key="1">
    <citation type="journal article" date="2014" name="BMC Biol.">
        <title>A comprehensive evaluation of rodent malaria parasite genomes and gene expression.</title>
        <authorList>
            <person name="Otto T.D."/>
            <person name="Bohme U."/>
            <person name="Jackson A.P."/>
            <person name="Hunt M."/>
            <person name="Franke-Fayard B."/>
            <person name="Hoeijmakers W.A."/>
            <person name="Religa A.A."/>
            <person name="Robertson L."/>
            <person name="Sanders M."/>
            <person name="Ogun S.A."/>
            <person name="Cunningham D."/>
            <person name="Erhart A."/>
            <person name="Billker O."/>
            <person name="Khan S.M."/>
            <person name="Stunnenberg H.G."/>
            <person name="Langhorne J."/>
            <person name="Holder A.A."/>
            <person name="Waters A.P."/>
            <person name="Newbold C.I."/>
            <person name="Pain A."/>
            <person name="Berriman M."/>
            <person name="Janse C.J."/>
        </authorList>
    </citation>
    <scope>NUCLEOTIDE SEQUENCE [LARGE SCALE GENOMIC DNA]</scope>
    <source>
        <strain evidence="12 13">AS</strain>
    </source>
</reference>
<evidence type="ECO:0000256" key="4">
    <source>
        <dbReference type="ARBA" id="ARBA00022729"/>
    </source>
</evidence>
<keyword evidence="13" id="KW-1185">Reference proteome</keyword>
<dbReference type="GeneID" id="3487178"/>
<feature type="compositionally biased region" description="Acidic residues" evidence="9">
    <location>
        <begin position="181"/>
        <end position="201"/>
    </location>
</feature>
<feature type="domain" description="6-Cys" evidence="11">
    <location>
        <begin position="281"/>
        <end position="407"/>
    </location>
</feature>